<name>A0A949X1R8_9CLOT</name>
<dbReference type="PANTHER" id="PTHR44757">
    <property type="entry name" value="DIGUANYLATE CYCLASE DGCP"/>
    <property type="match status" value="1"/>
</dbReference>
<protein>
    <submittedName>
        <fullName evidence="6">Diguanylate cyclase</fullName>
    </submittedName>
</protein>
<dbReference type="SMART" id="SM00267">
    <property type="entry name" value="GGDEF"/>
    <property type="match status" value="1"/>
</dbReference>
<dbReference type="PROSITE" id="PS50112">
    <property type="entry name" value="PAS"/>
    <property type="match status" value="1"/>
</dbReference>
<feature type="modified residue" description="4-aspartylphosphate" evidence="1">
    <location>
        <position position="55"/>
    </location>
</feature>
<evidence type="ECO:0000256" key="2">
    <source>
        <dbReference type="SAM" id="Coils"/>
    </source>
</evidence>
<feature type="coiled-coil region" evidence="2">
    <location>
        <begin position="163"/>
        <end position="200"/>
    </location>
</feature>
<dbReference type="GO" id="GO:0000160">
    <property type="term" value="P:phosphorelay signal transduction system"/>
    <property type="evidence" value="ECO:0007669"/>
    <property type="project" value="InterPro"/>
</dbReference>
<evidence type="ECO:0000313" key="7">
    <source>
        <dbReference type="Proteomes" id="UP000694308"/>
    </source>
</evidence>
<feature type="domain" description="GGDEF" evidence="5">
    <location>
        <begin position="327"/>
        <end position="463"/>
    </location>
</feature>
<gene>
    <name evidence="6" type="ORF">I6U48_05755</name>
</gene>
<keyword evidence="7" id="KW-1185">Reference proteome</keyword>
<sequence>MFENVKILVVEDSITQAEKLKFTLESNNYKVIIANDGLQALEYIDRFMPGLVITDILMPKMDGYQLCKKIKEDNRFKHIPVILLTALSDPIDVITGLKAKADNFITKPYNESFLLSRIQHMLINMELRKSKVSEIGIEVFFAGEKHFINSERIQIVDLLLSTFDNAVQKTKELQNANNELKKAFDTIKRLEKNYRTALESNMDALVILNYDKEIFYLNSAAKRLFGENYRDLIFDIVDFNSIEKCVKEVVINCANGSSIIGEVCISDTDWEGRDAYLLSVRDITEKAELRERLKIQSVTDELTALYNRRGFFNLAEYKLNFAKRNKKGMLLFFIDIDGMKYINDNLSHHEGDLTLEGASTILRETFNDQDVIARIGGDEFAVLSMNAEEADIPKLTTKLLNKQREFNSTKKYSFNISMSIGAAYFHPESVTTINELMSKADRLMYENKNQKSRGEDYILQNKKSL</sequence>
<dbReference type="InterPro" id="IPR000160">
    <property type="entry name" value="GGDEF_dom"/>
</dbReference>
<keyword evidence="1" id="KW-0597">Phosphoprotein</keyword>
<dbReference type="Proteomes" id="UP000694308">
    <property type="component" value="Unassembled WGS sequence"/>
</dbReference>
<dbReference type="InterPro" id="IPR001789">
    <property type="entry name" value="Sig_transdc_resp-reg_receiver"/>
</dbReference>
<evidence type="ECO:0000256" key="1">
    <source>
        <dbReference type="PROSITE-ProRule" id="PRU00169"/>
    </source>
</evidence>
<reference evidence="6" key="1">
    <citation type="submission" date="2020-12" db="EMBL/GenBank/DDBJ databases">
        <title>Clostridium thailandense sp. nov., a novel acetogenic bacterium isolated from peat land soil in Thailand.</title>
        <authorList>
            <person name="Chaikitkaew S."/>
            <person name="Birkeland N.K."/>
        </authorList>
    </citation>
    <scope>NUCLEOTIDE SEQUENCE</scope>
    <source>
        <strain evidence="6">PL3</strain>
    </source>
</reference>
<dbReference type="PROSITE" id="PS50887">
    <property type="entry name" value="GGDEF"/>
    <property type="match status" value="1"/>
</dbReference>
<evidence type="ECO:0000259" key="3">
    <source>
        <dbReference type="PROSITE" id="PS50110"/>
    </source>
</evidence>
<dbReference type="EMBL" id="JAEEGC010000025">
    <property type="protein sequence ID" value="MBV7272419.1"/>
    <property type="molecule type" value="Genomic_DNA"/>
</dbReference>
<proteinExistence type="predicted"/>
<dbReference type="PANTHER" id="PTHR44757:SF2">
    <property type="entry name" value="BIOFILM ARCHITECTURE MAINTENANCE PROTEIN MBAA"/>
    <property type="match status" value="1"/>
</dbReference>
<dbReference type="InterPro" id="IPR052155">
    <property type="entry name" value="Biofilm_reg_signaling"/>
</dbReference>
<dbReference type="AlphaFoldDB" id="A0A949X1R8"/>
<organism evidence="6 7">
    <name type="scientific">Clostridium thailandense</name>
    <dbReference type="NCBI Taxonomy" id="2794346"/>
    <lineage>
        <taxon>Bacteria</taxon>
        <taxon>Bacillati</taxon>
        <taxon>Bacillota</taxon>
        <taxon>Clostridia</taxon>
        <taxon>Eubacteriales</taxon>
        <taxon>Clostridiaceae</taxon>
        <taxon>Clostridium</taxon>
    </lineage>
</organism>
<dbReference type="Pfam" id="PF00072">
    <property type="entry name" value="Response_reg"/>
    <property type="match status" value="1"/>
</dbReference>
<dbReference type="InterPro" id="IPR000014">
    <property type="entry name" value="PAS"/>
</dbReference>
<dbReference type="Pfam" id="PF13188">
    <property type="entry name" value="PAS_8"/>
    <property type="match status" value="1"/>
</dbReference>
<evidence type="ECO:0000259" key="5">
    <source>
        <dbReference type="PROSITE" id="PS50887"/>
    </source>
</evidence>
<accession>A0A949X1R8</accession>
<evidence type="ECO:0000313" key="6">
    <source>
        <dbReference type="EMBL" id="MBV7272419.1"/>
    </source>
</evidence>
<feature type="domain" description="Response regulatory" evidence="3">
    <location>
        <begin position="6"/>
        <end position="122"/>
    </location>
</feature>
<dbReference type="NCBIfam" id="TIGR00254">
    <property type="entry name" value="GGDEF"/>
    <property type="match status" value="1"/>
</dbReference>
<dbReference type="Pfam" id="PF00990">
    <property type="entry name" value="GGDEF"/>
    <property type="match status" value="1"/>
</dbReference>
<dbReference type="CDD" id="cd01949">
    <property type="entry name" value="GGDEF"/>
    <property type="match status" value="1"/>
</dbReference>
<comment type="caution">
    <text evidence="6">The sequence shown here is derived from an EMBL/GenBank/DDBJ whole genome shotgun (WGS) entry which is preliminary data.</text>
</comment>
<keyword evidence="2" id="KW-0175">Coiled coil</keyword>
<evidence type="ECO:0000259" key="4">
    <source>
        <dbReference type="PROSITE" id="PS50112"/>
    </source>
</evidence>
<dbReference type="PROSITE" id="PS50110">
    <property type="entry name" value="RESPONSE_REGULATORY"/>
    <property type="match status" value="1"/>
</dbReference>
<dbReference type="SMART" id="SM00448">
    <property type="entry name" value="REC"/>
    <property type="match status" value="1"/>
</dbReference>
<dbReference type="RefSeq" id="WP_218319455.1">
    <property type="nucleotide sequence ID" value="NZ_JAEEGC010000025.1"/>
</dbReference>
<feature type="domain" description="PAS" evidence="4">
    <location>
        <begin position="190"/>
        <end position="233"/>
    </location>
</feature>